<comment type="catalytic activity">
    <reaction evidence="5">
        <text>(sulfur carrier)-H + L-cysteine = (sulfur carrier)-SH + L-alanine</text>
        <dbReference type="Rhea" id="RHEA:43892"/>
        <dbReference type="Rhea" id="RHEA-COMP:14737"/>
        <dbReference type="Rhea" id="RHEA-COMP:14739"/>
        <dbReference type="ChEBI" id="CHEBI:29917"/>
        <dbReference type="ChEBI" id="CHEBI:35235"/>
        <dbReference type="ChEBI" id="CHEBI:57972"/>
        <dbReference type="ChEBI" id="CHEBI:64428"/>
        <dbReference type="EC" id="2.8.1.7"/>
    </reaction>
</comment>
<dbReference type="InterPro" id="IPR016454">
    <property type="entry name" value="Cysteine_dSase"/>
</dbReference>
<keyword evidence="7" id="KW-0808">Transferase</keyword>
<dbReference type="OrthoDB" id="9804366at2"/>
<dbReference type="GO" id="GO:0031071">
    <property type="term" value="F:cysteine desulfurase activity"/>
    <property type="evidence" value="ECO:0007669"/>
    <property type="project" value="UniProtKB-EC"/>
</dbReference>
<dbReference type="InterPro" id="IPR015424">
    <property type="entry name" value="PyrdxlP-dep_Trfase"/>
</dbReference>
<dbReference type="InterPro" id="IPR000192">
    <property type="entry name" value="Aminotrans_V_dom"/>
</dbReference>
<dbReference type="RefSeq" id="WP_106064773.1">
    <property type="nucleotide sequence ID" value="NZ_PVXO01000073.1"/>
</dbReference>
<dbReference type="InterPro" id="IPR015421">
    <property type="entry name" value="PyrdxlP-dep_Trfase_major"/>
</dbReference>
<keyword evidence="4" id="KW-0663">Pyridoxal phosphate</keyword>
<evidence type="ECO:0000256" key="3">
    <source>
        <dbReference type="ARBA" id="ARBA00012239"/>
    </source>
</evidence>
<dbReference type="Gene3D" id="3.40.640.10">
    <property type="entry name" value="Type I PLP-dependent aspartate aminotransferase-like (Major domain)"/>
    <property type="match status" value="1"/>
</dbReference>
<protein>
    <recommendedName>
        <fullName evidence="3">cysteine desulfurase</fullName>
        <ecNumber evidence="3">2.8.1.7</ecNumber>
    </recommendedName>
</protein>
<evidence type="ECO:0000256" key="1">
    <source>
        <dbReference type="ARBA" id="ARBA00001933"/>
    </source>
</evidence>
<evidence type="ECO:0000256" key="5">
    <source>
        <dbReference type="ARBA" id="ARBA00050776"/>
    </source>
</evidence>
<dbReference type="PANTHER" id="PTHR43586">
    <property type="entry name" value="CYSTEINE DESULFURASE"/>
    <property type="match status" value="1"/>
</dbReference>
<evidence type="ECO:0000259" key="6">
    <source>
        <dbReference type="Pfam" id="PF00266"/>
    </source>
</evidence>
<dbReference type="EC" id="2.8.1.7" evidence="3"/>
<comment type="similarity">
    <text evidence="2">Belongs to the class-V pyridoxal-phosphate-dependent aminotransferase family. Csd subfamily.</text>
</comment>
<dbReference type="InterPro" id="IPR010969">
    <property type="entry name" value="Cys_dSase-rel_unknwn_funct"/>
</dbReference>
<sequence length="381" mass="42629">MIYVDNASASYPKPEEVYEEALNCMKHYDVYPRDNSNSMALKSFNKLWETRKVLCDSFNIKNPCRMIFTKNATEGINIAIKGLLKPEDHVITTIIEHNSVLRPLNRMSKKGVGVTLLGVDEYGQLNIDNLKKEIRKNTKLIIINHVSGVLGTIQYINSIGKIARDSGIIFMVDASESAGNIAIDVEKDNIDLLVFSGEKWLLGSQGVGGLYINDELPMDSFMEGSTASEDNCISHPGYLPDKYESGTLNISAIASLCEGVKFIKKVGRRNIQKYTEGLMEYLLAELKKLSYVKIYGYPSVENRTAILSFNIENIDSYTVGQLLMEKNIIASTGYHSSPLIHVMLGTSKHGTVRISPGYFNTYNHMEEIIKSIIDINRGIYL</sequence>
<dbReference type="EMBL" id="PVXO01000073">
    <property type="protein sequence ID" value="PRR76830.1"/>
    <property type="molecule type" value="Genomic_DNA"/>
</dbReference>
<dbReference type="NCBIfam" id="TIGR01977">
    <property type="entry name" value="am_tr_V_EF2568"/>
    <property type="match status" value="1"/>
</dbReference>
<proteinExistence type="inferred from homology"/>
<keyword evidence="8" id="KW-1185">Reference proteome</keyword>
<organism evidence="7 8">
    <name type="scientific">Clostridium liquoris</name>
    <dbReference type="NCBI Taxonomy" id="1289519"/>
    <lineage>
        <taxon>Bacteria</taxon>
        <taxon>Bacillati</taxon>
        <taxon>Bacillota</taxon>
        <taxon>Clostridia</taxon>
        <taxon>Eubacteriales</taxon>
        <taxon>Clostridiaceae</taxon>
        <taxon>Clostridium</taxon>
    </lineage>
</organism>
<reference evidence="7 8" key="1">
    <citation type="submission" date="2018-03" db="EMBL/GenBank/DDBJ databases">
        <title>Genome sequence of Clostridium liquoris DSM 100320.</title>
        <authorList>
            <person name="Poehlein A."/>
            <person name="Daniel R."/>
        </authorList>
    </citation>
    <scope>NUCLEOTIDE SEQUENCE [LARGE SCALE GENOMIC DNA]</scope>
    <source>
        <strain evidence="7 8">DSM 100320</strain>
    </source>
</reference>
<evidence type="ECO:0000313" key="7">
    <source>
        <dbReference type="EMBL" id="PRR76830.1"/>
    </source>
</evidence>
<comment type="caution">
    <text evidence="7">The sequence shown here is derived from an EMBL/GenBank/DDBJ whole genome shotgun (WGS) entry which is preliminary data.</text>
</comment>
<evidence type="ECO:0000256" key="4">
    <source>
        <dbReference type="ARBA" id="ARBA00022898"/>
    </source>
</evidence>
<feature type="domain" description="Aminotransferase class V" evidence="6">
    <location>
        <begin position="2"/>
        <end position="368"/>
    </location>
</feature>
<gene>
    <name evidence="7" type="primary">csd_2</name>
    <name evidence="7" type="ORF">CLLI_27600</name>
</gene>
<dbReference type="Proteomes" id="UP000239706">
    <property type="component" value="Unassembled WGS sequence"/>
</dbReference>
<accession>A0A2T0AZY6</accession>
<dbReference type="SUPFAM" id="SSF53383">
    <property type="entry name" value="PLP-dependent transferases"/>
    <property type="match status" value="1"/>
</dbReference>
<evidence type="ECO:0000256" key="2">
    <source>
        <dbReference type="ARBA" id="ARBA00010447"/>
    </source>
</evidence>
<dbReference type="Gene3D" id="3.90.1150.10">
    <property type="entry name" value="Aspartate Aminotransferase, domain 1"/>
    <property type="match status" value="1"/>
</dbReference>
<evidence type="ECO:0000313" key="8">
    <source>
        <dbReference type="Proteomes" id="UP000239706"/>
    </source>
</evidence>
<dbReference type="InterPro" id="IPR015422">
    <property type="entry name" value="PyrdxlP-dep_Trfase_small"/>
</dbReference>
<dbReference type="PANTHER" id="PTHR43586:SF4">
    <property type="entry name" value="ISOPENICILLIN N EPIMERASE"/>
    <property type="match status" value="1"/>
</dbReference>
<dbReference type="AlphaFoldDB" id="A0A2T0AZY6"/>
<dbReference type="PIRSF" id="PIRSF005572">
    <property type="entry name" value="NifS"/>
    <property type="match status" value="1"/>
</dbReference>
<name>A0A2T0AZY6_9CLOT</name>
<dbReference type="Pfam" id="PF00266">
    <property type="entry name" value="Aminotran_5"/>
    <property type="match status" value="1"/>
</dbReference>
<comment type="cofactor">
    <cofactor evidence="1">
        <name>pyridoxal 5'-phosphate</name>
        <dbReference type="ChEBI" id="CHEBI:597326"/>
    </cofactor>
</comment>